<dbReference type="EMBL" id="CP051461">
    <property type="protein sequence ID" value="QJC55428.1"/>
    <property type="molecule type" value="Genomic_DNA"/>
</dbReference>
<dbReference type="RefSeq" id="WP_168921297.1">
    <property type="nucleotide sequence ID" value="NZ_CP051461.1"/>
</dbReference>
<feature type="region of interest" description="Disordered" evidence="1">
    <location>
        <begin position="1"/>
        <end position="24"/>
    </location>
</feature>
<gene>
    <name evidence="2" type="ORF">HC248_00708</name>
</gene>
<dbReference type="Proteomes" id="UP000502041">
    <property type="component" value="Chromosome"/>
</dbReference>
<feature type="region of interest" description="Disordered" evidence="1">
    <location>
        <begin position="101"/>
        <end position="127"/>
    </location>
</feature>
<dbReference type="KEGG" id="pvac:HC248_00708"/>
<protein>
    <submittedName>
        <fullName evidence="2">Uncharacterized protein</fullName>
    </submittedName>
</protein>
<keyword evidence="3" id="KW-1185">Reference proteome</keyword>
<dbReference type="AlphaFoldDB" id="A0A6H2H6E3"/>
<evidence type="ECO:0000256" key="1">
    <source>
        <dbReference type="SAM" id="MobiDB-lite"/>
    </source>
</evidence>
<evidence type="ECO:0000313" key="2">
    <source>
        <dbReference type="EMBL" id="QJC55428.1"/>
    </source>
</evidence>
<name>A0A6H2H6E3_9BURK</name>
<organism evidence="2 3">
    <name type="scientific">Polaromonas vacuolata</name>
    <dbReference type="NCBI Taxonomy" id="37448"/>
    <lineage>
        <taxon>Bacteria</taxon>
        <taxon>Pseudomonadati</taxon>
        <taxon>Pseudomonadota</taxon>
        <taxon>Betaproteobacteria</taxon>
        <taxon>Burkholderiales</taxon>
        <taxon>Comamonadaceae</taxon>
        <taxon>Polaromonas</taxon>
    </lineage>
</organism>
<evidence type="ECO:0000313" key="3">
    <source>
        <dbReference type="Proteomes" id="UP000502041"/>
    </source>
</evidence>
<proteinExistence type="predicted"/>
<accession>A0A6H2H6E3</accession>
<sequence length="340" mass="36742">MQTPPSAGSNRPSHAPSQQSFNNRVSQKLSQFGAACSVRARSFGSNVSSLASRFAVGLTRALSCYRVSQTPTPSQTSQSSNVSTSTHLDAPVQFHITPETVSATGESKHQNISSRASSSSSHSSSPVTQLDFSSISLGTESKHLTRPHPIADVNNAITKELASIAVPQADLKTFFRNGDNRKIWVKFIEQQGGTYIKALYNEVSGRQTSLFKKSTQPKPILELMYKAPGNIPDKLCMLLAQVKQSAQQAKLSPDQCLQLVKQSFIDIFCLTAMPIINNGVKSAEDKIKLMQSVNTAKNAITGAKNTANFEDFLAQLLTRGEHALNATNQTNLYPSPSKAG</sequence>
<feature type="compositionally biased region" description="Low complexity" evidence="1">
    <location>
        <begin position="113"/>
        <end position="125"/>
    </location>
</feature>
<reference evidence="2 3" key="1">
    <citation type="submission" date="2020-04" db="EMBL/GenBank/DDBJ databases">
        <title>Complete genome of a Psychrophilic, Marine, Gas Vacuolate Bacterium Polaromonas vacuolata KCTC 22033T.</title>
        <authorList>
            <person name="Hwang K."/>
            <person name="Kim K.M."/>
        </authorList>
    </citation>
    <scope>NUCLEOTIDE SEQUENCE [LARGE SCALE GENOMIC DNA]</scope>
    <source>
        <strain evidence="2 3">KCTC 22033</strain>
    </source>
</reference>